<feature type="repeat" description="TPR" evidence="1">
    <location>
        <begin position="104"/>
        <end position="137"/>
    </location>
</feature>
<dbReference type="SUPFAM" id="SSF48452">
    <property type="entry name" value="TPR-like"/>
    <property type="match status" value="1"/>
</dbReference>
<protein>
    <submittedName>
        <fullName evidence="4">Tetratricopeptide repeat protein</fullName>
    </submittedName>
</protein>
<name>A0ABY7MBW9_9CHLR</name>
<evidence type="ECO:0000256" key="3">
    <source>
        <dbReference type="SAM" id="SignalP"/>
    </source>
</evidence>
<accession>A0ABY7MBW9</accession>
<dbReference type="Proteomes" id="UP001212803">
    <property type="component" value="Chromosome"/>
</dbReference>
<dbReference type="InterPro" id="IPR011990">
    <property type="entry name" value="TPR-like_helical_dom_sf"/>
</dbReference>
<keyword evidence="5" id="KW-1185">Reference proteome</keyword>
<evidence type="ECO:0000256" key="1">
    <source>
        <dbReference type="PROSITE-ProRule" id="PRU00339"/>
    </source>
</evidence>
<sequence>MKAGRNRAAWGGFVLLCSAVVVAAGAVEWASRGGGAPGAPGAVPGPGEPAAGSPTAPASPQPGAGPASPVLAEAEARLREGRFAEALAGFEAAARAAGSPADAGEAWFGAGRAAEELGEGSRAIDAFRAALGAAPAGSELADRAAYRLLRSLNAAGRTPKRLRWPRPPAGRHRRLRAVRTGRALAAAGDAAAAAAAWEAVAADTSLAVPVRAAALEGLAGLAREAGDDAALARWLEARVALDGSPAARYERAQLAQRLGDAGGFERGLRELMAAAPLSREATRAIADLEAAGLAVDPPSPTSRPRGSLSTPGRRASSSTGGAPTPRRSGC</sequence>
<feature type="compositionally biased region" description="Polar residues" evidence="2">
    <location>
        <begin position="302"/>
        <end position="321"/>
    </location>
</feature>
<keyword evidence="1" id="KW-0802">TPR repeat</keyword>
<organism evidence="4 5">
    <name type="scientific">Tepidiforma flava</name>
    <dbReference type="NCBI Taxonomy" id="3004094"/>
    <lineage>
        <taxon>Bacteria</taxon>
        <taxon>Bacillati</taxon>
        <taxon>Chloroflexota</taxon>
        <taxon>Tepidiformia</taxon>
        <taxon>Tepidiformales</taxon>
        <taxon>Tepidiformaceae</taxon>
        <taxon>Tepidiforma</taxon>
    </lineage>
</organism>
<reference evidence="4 5" key="1">
    <citation type="journal article" date="2023" name="ISME J.">
        <title>Thermophilic Dehalococcoidia with unusual traits shed light on an unexpected past.</title>
        <authorList>
            <person name="Palmer M."/>
            <person name="Covington J.K."/>
            <person name="Zhou E.M."/>
            <person name="Thomas S.C."/>
            <person name="Habib N."/>
            <person name="Seymour C.O."/>
            <person name="Lai D."/>
            <person name="Johnston J."/>
            <person name="Hashimi A."/>
            <person name="Jiao J.Y."/>
            <person name="Muok A.R."/>
            <person name="Liu L."/>
            <person name="Xian W.D."/>
            <person name="Zhi X.Y."/>
            <person name="Li M.M."/>
            <person name="Silva L.P."/>
            <person name="Bowen B.P."/>
            <person name="Louie K."/>
            <person name="Briegel A."/>
            <person name="Pett-Ridge J."/>
            <person name="Weber P.K."/>
            <person name="Tocheva E.I."/>
            <person name="Woyke T."/>
            <person name="Northen T.R."/>
            <person name="Mayali X."/>
            <person name="Li W.J."/>
            <person name="Hedlund B.P."/>
        </authorList>
    </citation>
    <scope>NUCLEOTIDE SEQUENCE [LARGE SCALE GENOMIC DNA]</scope>
    <source>
        <strain evidence="4 5">YIM 72310</strain>
    </source>
</reference>
<proteinExistence type="predicted"/>
<evidence type="ECO:0000313" key="4">
    <source>
        <dbReference type="EMBL" id="WBL37333.1"/>
    </source>
</evidence>
<dbReference type="EMBL" id="CP115149">
    <property type="protein sequence ID" value="WBL37333.1"/>
    <property type="molecule type" value="Genomic_DNA"/>
</dbReference>
<feature type="region of interest" description="Disordered" evidence="2">
    <location>
        <begin position="290"/>
        <end position="330"/>
    </location>
</feature>
<keyword evidence="3" id="KW-0732">Signal</keyword>
<feature type="signal peptide" evidence="3">
    <location>
        <begin position="1"/>
        <end position="23"/>
    </location>
</feature>
<dbReference type="Gene3D" id="1.25.40.10">
    <property type="entry name" value="Tetratricopeptide repeat domain"/>
    <property type="match status" value="1"/>
</dbReference>
<gene>
    <name evidence="4" type="ORF">O0235_07100</name>
</gene>
<evidence type="ECO:0000313" key="5">
    <source>
        <dbReference type="Proteomes" id="UP001212803"/>
    </source>
</evidence>
<evidence type="ECO:0000256" key="2">
    <source>
        <dbReference type="SAM" id="MobiDB-lite"/>
    </source>
</evidence>
<feature type="chain" id="PRO_5045583641" evidence="3">
    <location>
        <begin position="24"/>
        <end position="330"/>
    </location>
</feature>
<feature type="compositionally biased region" description="Low complexity" evidence="2">
    <location>
        <begin position="48"/>
        <end position="68"/>
    </location>
</feature>
<dbReference type="PROSITE" id="PS50005">
    <property type="entry name" value="TPR"/>
    <property type="match status" value="1"/>
</dbReference>
<feature type="region of interest" description="Disordered" evidence="2">
    <location>
        <begin position="33"/>
        <end position="68"/>
    </location>
</feature>
<dbReference type="InterPro" id="IPR019734">
    <property type="entry name" value="TPR_rpt"/>
</dbReference>